<accession>A0ABY2J5Y7</accession>
<evidence type="ECO:0000313" key="3">
    <source>
        <dbReference type="Proteomes" id="UP000298355"/>
    </source>
</evidence>
<dbReference type="InterPro" id="IPR000600">
    <property type="entry name" value="ROK"/>
</dbReference>
<sequence>MRVLRPCVASRWHSATGTGVTGLCVAIDLGGTRIKAGVVENGRVTARSELASDSAAGLGPKLAALGELVDTLAAGRTVHSVGMAMPGIVDRRSRRLTAINAKWSDATEIDFPAWAAAGWGAPLIIENDAVAALAGEWRCGAGAGADGVVMMTLGTGIGVSAVVDGRLLHGSHGQAAIAGHLTVVAGGHQCTCGNRGCAEAEASTSVLPGLARSDRRFATSTLATVDAIDYSHVFQDADTDPLCRDLRDRALEVWSALAVSLVHAYDPEILIVGGGIAAAGDALFTPLSEYLTHYAWTPWGKVKLRASECGADAAVLGLAAIAEAEIRSSSRPSTTPDDSTMKVSCFI</sequence>
<dbReference type="PANTHER" id="PTHR18964">
    <property type="entry name" value="ROK (REPRESSOR, ORF, KINASE) FAMILY"/>
    <property type="match status" value="1"/>
</dbReference>
<evidence type="ECO:0000256" key="1">
    <source>
        <dbReference type="ARBA" id="ARBA00006479"/>
    </source>
</evidence>
<gene>
    <name evidence="2" type="ORF">E3O65_04335</name>
</gene>
<evidence type="ECO:0000313" key="2">
    <source>
        <dbReference type="EMBL" id="TFD00338.1"/>
    </source>
</evidence>
<proteinExistence type="inferred from homology"/>
<dbReference type="EMBL" id="SOGJ01000011">
    <property type="protein sequence ID" value="TFD00338.1"/>
    <property type="molecule type" value="Genomic_DNA"/>
</dbReference>
<name>A0ABY2J5Y7_9MICO</name>
<comment type="caution">
    <text evidence="2">The sequence shown here is derived from an EMBL/GenBank/DDBJ whole genome shotgun (WGS) entry which is preliminary data.</text>
</comment>
<organism evidence="2 3">
    <name type="scientific">Cryobacterium breve</name>
    <dbReference type="NCBI Taxonomy" id="1259258"/>
    <lineage>
        <taxon>Bacteria</taxon>
        <taxon>Bacillati</taxon>
        <taxon>Actinomycetota</taxon>
        <taxon>Actinomycetes</taxon>
        <taxon>Micrococcales</taxon>
        <taxon>Microbacteriaceae</taxon>
        <taxon>Cryobacterium</taxon>
    </lineage>
</organism>
<comment type="similarity">
    <text evidence="1">Belongs to the ROK (NagC/XylR) family.</text>
</comment>
<dbReference type="Gene3D" id="3.30.420.40">
    <property type="match status" value="2"/>
</dbReference>
<dbReference type="SUPFAM" id="SSF53067">
    <property type="entry name" value="Actin-like ATPase domain"/>
    <property type="match status" value="1"/>
</dbReference>
<dbReference type="Proteomes" id="UP000298355">
    <property type="component" value="Unassembled WGS sequence"/>
</dbReference>
<reference evidence="2 3" key="1">
    <citation type="submission" date="2019-03" db="EMBL/GenBank/DDBJ databases">
        <title>Genomics of glacier-inhabiting Cryobacterium strains.</title>
        <authorList>
            <person name="Liu Q."/>
            <person name="Xin Y.-H."/>
        </authorList>
    </citation>
    <scope>NUCLEOTIDE SEQUENCE [LARGE SCALE GENOMIC DNA]</scope>
    <source>
        <strain evidence="2 3">TMT4-23</strain>
    </source>
</reference>
<dbReference type="Pfam" id="PF00480">
    <property type="entry name" value="ROK"/>
    <property type="match status" value="1"/>
</dbReference>
<dbReference type="PANTHER" id="PTHR18964:SF149">
    <property type="entry name" value="BIFUNCTIONAL UDP-N-ACETYLGLUCOSAMINE 2-EPIMERASE_N-ACETYLMANNOSAMINE KINASE"/>
    <property type="match status" value="1"/>
</dbReference>
<dbReference type="InterPro" id="IPR043129">
    <property type="entry name" value="ATPase_NBD"/>
</dbReference>
<protein>
    <submittedName>
        <fullName evidence="2">ROK family protein</fullName>
    </submittedName>
</protein>
<keyword evidence="3" id="KW-1185">Reference proteome</keyword>